<dbReference type="InterPro" id="IPR050904">
    <property type="entry name" value="Adhesion/Biosynth-related"/>
</dbReference>
<dbReference type="PRINTS" id="PR00313">
    <property type="entry name" value="CABNDNGRPT"/>
</dbReference>
<keyword evidence="3" id="KW-1185">Reference proteome</keyword>
<dbReference type="Pfam" id="PF00353">
    <property type="entry name" value="HemolysinCabind"/>
    <property type="match status" value="4"/>
</dbReference>
<organism evidence="2 3">
    <name type="scientific">Falsiruegeria mediterranea M17</name>
    <dbReference type="NCBI Taxonomy" id="1200281"/>
    <lineage>
        <taxon>Bacteria</taxon>
        <taxon>Pseudomonadati</taxon>
        <taxon>Pseudomonadota</taxon>
        <taxon>Alphaproteobacteria</taxon>
        <taxon>Rhodobacterales</taxon>
        <taxon>Roseobacteraceae</taxon>
        <taxon>Falsiruegeria</taxon>
    </lineage>
</organism>
<accession>A0A2R8C965</accession>
<dbReference type="InterPro" id="IPR000782">
    <property type="entry name" value="FAS1_domain"/>
</dbReference>
<dbReference type="EMBL" id="ONZG01000005">
    <property type="protein sequence ID" value="SPJ28938.1"/>
    <property type="molecule type" value="Genomic_DNA"/>
</dbReference>
<dbReference type="RefSeq" id="WP_108787809.1">
    <property type="nucleotide sequence ID" value="NZ_ONZG01000005.1"/>
</dbReference>
<dbReference type="PANTHER" id="PTHR10900">
    <property type="entry name" value="PERIOSTIN-RELATED"/>
    <property type="match status" value="1"/>
</dbReference>
<evidence type="ECO:0000259" key="1">
    <source>
        <dbReference type="PROSITE" id="PS50213"/>
    </source>
</evidence>
<dbReference type="Gene3D" id="2.150.10.10">
    <property type="entry name" value="Serralysin-like metalloprotease, C-terminal"/>
    <property type="match status" value="2"/>
</dbReference>
<gene>
    <name evidence="2" type="primary">cya_11</name>
    <name evidence="2" type="ORF">TRM7615_02447</name>
</gene>
<dbReference type="PANTHER" id="PTHR10900:SF77">
    <property type="entry name" value="FI19380P1"/>
    <property type="match status" value="1"/>
</dbReference>
<reference evidence="3" key="1">
    <citation type="submission" date="2018-03" db="EMBL/GenBank/DDBJ databases">
        <authorList>
            <person name="Rodrigo-Torres L."/>
            <person name="Arahal R. D."/>
            <person name="Lucena T."/>
        </authorList>
    </citation>
    <scope>NUCLEOTIDE SEQUENCE [LARGE SCALE GENOMIC DNA]</scope>
    <source>
        <strain evidence="3">CECT 7615</strain>
    </source>
</reference>
<feature type="domain" description="FAS1" evidence="1">
    <location>
        <begin position="177"/>
        <end position="330"/>
    </location>
</feature>
<evidence type="ECO:0000313" key="3">
    <source>
        <dbReference type="Proteomes" id="UP000244898"/>
    </source>
</evidence>
<dbReference type="PROSITE" id="PS00330">
    <property type="entry name" value="HEMOLYSIN_CALCIUM"/>
    <property type="match status" value="1"/>
</dbReference>
<dbReference type="Proteomes" id="UP000244898">
    <property type="component" value="Unassembled WGS sequence"/>
</dbReference>
<evidence type="ECO:0000313" key="2">
    <source>
        <dbReference type="EMBL" id="SPJ28938.1"/>
    </source>
</evidence>
<dbReference type="InterPro" id="IPR018511">
    <property type="entry name" value="Hemolysin-typ_Ca-bd_CS"/>
</dbReference>
<sequence length="631" mass="64153">MVTIKDVAIGSADLSILVNVLQFLDDNIENSALVDTVGDAGNDLTVFAPTNAAFSQLATDLGFMGDPDDQGAVIGFLAGNVPVETLNAVVLYHVSAGAQSAMDIAANGTVTTLQGGTISTGSLPTLQDVEPDLLDPTLISTDNFASNGVVHIIDRVLLPVDLPGNDVPSITGTVVAASGAAGFDDNGGDFDLLREAVTAANLAGSLDAPGDFTVFAPNDAAFVGLSQALGYGGGDEAGALTYILDSLRLLSAGEDPIDLLSTVLTYHVAGESLQSSQVIAAGQVTTLQTGTLTVDGTSLVDADPDIPNPNLIALDIQASNGIVHVLDGVLIPADLLQSDGSNDVDFIIGDDTDQVLATGADNDLIDGRGGRDEIDAGAGNDIVLGGDGNDIIRGGTGDDTLKGEGGNDWFVSVGGNNIIAGGDGFDFITYADVSVGVQVNTASGQANNGNGIDTFNDVEGITGSSQGDTFTTGDGANYIRGLGGRDVFDFSEGGSHVAVGGAGADLVTYLNADEGVEASLLRGRGYEGDRYSNVEYLQGSDFDDQLSGDRHNNYLLGENGDDVLVGAAGNDLISGGLGTDTAVYFGNRSDYSITLTGNQARVEFIGATGGDGTDLLVNVEVLSFADGDFIL</sequence>
<dbReference type="SUPFAM" id="SSF51120">
    <property type="entry name" value="beta-Roll"/>
    <property type="match status" value="3"/>
</dbReference>
<feature type="domain" description="FAS1" evidence="1">
    <location>
        <begin position="1"/>
        <end position="157"/>
    </location>
</feature>
<dbReference type="InterPro" id="IPR011049">
    <property type="entry name" value="Serralysin-like_metalloprot_C"/>
</dbReference>
<protein>
    <submittedName>
        <fullName evidence="2">Bifunctional hemolysin/adenylate cyclase</fullName>
    </submittedName>
</protein>
<dbReference type="PROSITE" id="PS50213">
    <property type="entry name" value="FAS1"/>
    <property type="match status" value="2"/>
</dbReference>
<name>A0A2R8C965_9RHOB</name>
<dbReference type="GO" id="GO:0005615">
    <property type="term" value="C:extracellular space"/>
    <property type="evidence" value="ECO:0007669"/>
    <property type="project" value="TreeGrafter"/>
</dbReference>
<dbReference type="SMART" id="SM00554">
    <property type="entry name" value="FAS1"/>
    <property type="match status" value="2"/>
</dbReference>
<dbReference type="InterPro" id="IPR001343">
    <property type="entry name" value="Hemolysn_Ca-bd"/>
</dbReference>
<dbReference type="GO" id="GO:0005509">
    <property type="term" value="F:calcium ion binding"/>
    <property type="evidence" value="ECO:0007669"/>
    <property type="project" value="InterPro"/>
</dbReference>
<dbReference type="AlphaFoldDB" id="A0A2R8C965"/>
<dbReference type="OrthoDB" id="7624131at2"/>
<dbReference type="SUPFAM" id="SSF82153">
    <property type="entry name" value="FAS1 domain"/>
    <property type="match status" value="2"/>
</dbReference>
<dbReference type="Pfam" id="PF02469">
    <property type="entry name" value="Fasciclin"/>
    <property type="match status" value="2"/>
</dbReference>
<dbReference type="Gene3D" id="2.30.180.10">
    <property type="entry name" value="FAS1 domain"/>
    <property type="match status" value="2"/>
</dbReference>
<proteinExistence type="predicted"/>
<dbReference type="InterPro" id="IPR036378">
    <property type="entry name" value="FAS1_dom_sf"/>
</dbReference>